<protein>
    <submittedName>
        <fullName evidence="2">Uncharacterized protein</fullName>
    </submittedName>
</protein>
<proteinExistence type="predicted"/>
<organism evidence="2">
    <name type="scientific">viral metagenome</name>
    <dbReference type="NCBI Taxonomy" id="1070528"/>
    <lineage>
        <taxon>unclassified sequences</taxon>
        <taxon>metagenomes</taxon>
        <taxon>organismal metagenomes</taxon>
    </lineage>
</organism>
<evidence type="ECO:0000313" key="2">
    <source>
        <dbReference type="EMBL" id="QHT79226.1"/>
    </source>
</evidence>
<sequence length="124" mass="14738">MDNLRRLASEYSRVQTLIEQKNREVQNEREIRKGLETQIVDLMKTPEFATVRNFQHQGATFKVDPPGSWKGSWYLSKADLRTDIVSYWNSTQELDPTDCFNFIVRASDQRSRVTDWRISWTHRD</sequence>
<accession>A0A6C0HGG0</accession>
<dbReference type="AlphaFoldDB" id="A0A6C0HGG0"/>
<name>A0A6C0HGG0_9ZZZZ</name>
<keyword evidence="1" id="KW-0175">Coiled coil</keyword>
<feature type="coiled-coil region" evidence="1">
    <location>
        <begin position="4"/>
        <end position="38"/>
    </location>
</feature>
<reference evidence="2" key="1">
    <citation type="journal article" date="2020" name="Nature">
        <title>Giant virus diversity and host interactions through global metagenomics.</title>
        <authorList>
            <person name="Schulz F."/>
            <person name="Roux S."/>
            <person name="Paez-Espino D."/>
            <person name="Jungbluth S."/>
            <person name="Walsh D.A."/>
            <person name="Denef V.J."/>
            <person name="McMahon K.D."/>
            <person name="Konstantinidis K.T."/>
            <person name="Eloe-Fadrosh E.A."/>
            <person name="Kyrpides N.C."/>
            <person name="Woyke T."/>
        </authorList>
    </citation>
    <scope>NUCLEOTIDE SEQUENCE</scope>
    <source>
        <strain evidence="2">GVMAG-M-3300023179-99</strain>
    </source>
</reference>
<evidence type="ECO:0000256" key="1">
    <source>
        <dbReference type="SAM" id="Coils"/>
    </source>
</evidence>
<dbReference type="EMBL" id="MN739946">
    <property type="protein sequence ID" value="QHT79226.1"/>
    <property type="molecule type" value="Genomic_DNA"/>
</dbReference>